<gene>
    <name evidence="1" type="ORF">Bathy05g02020</name>
</gene>
<organism evidence="1 2">
    <name type="scientific">Bathycoccus prasinos</name>
    <dbReference type="NCBI Taxonomy" id="41875"/>
    <lineage>
        <taxon>Eukaryota</taxon>
        <taxon>Viridiplantae</taxon>
        <taxon>Chlorophyta</taxon>
        <taxon>Mamiellophyceae</taxon>
        <taxon>Mamiellales</taxon>
        <taxon>Bathycoccaceae</taxon>
        <taxon>Bathycoccus</taxon>
    </lineage>
</organism>
<sequence>MNMEKYILNSLSTDERTDILAAIEDALRGGNVTKMLTVDEKAKAIMDMLFKFKVFVTKATAENLRKNGVNREKIQSWKPGKSESFLEHRVETTRAETIKAYMAQLQTRPSDEEIEKKYETWKNELEKKLSSLSKTEGFRAYVDNTVCNYAYGVRRGESDSVMDSVECHFYELFYNGITGAVDPMTRWKIHFKEILSPTVRSQACQKVARFCLLTKPRSSSSPSDTDVMDDEDDDEDDCITSLPSSLMDDFFEFYPVWIPTAENISEILRTFIDELKALYQRSRGEGDFIVPIGALALFPAFLSCFRELTTTLGFKTHETFETREERKFSANVQMPLGSTRPPPVVLKMEATLTSNAFQRLSYVSIFYEHGSDLNQATNEAKKNIGKAASLLQNKLKEWAEKYSPELDEVMDLSIDTRSKYGIHTSQMTRREFLKHINCPLVDYVDSDYTRESAARFIVHFFVEIAKKLRDDLFLSKDPSVRLCFLFGDINRKTNIRNSQNSFLVQLQNLLHGASGGEELIANVLLRAIAEKKFIECIIGENTATKVWRDMILRAVSIVKPKKGITTVSKFDADFPLFSMSARRSLENFVYLETDLGEKFHGFKSLKTLWTERSRQQIEKNDGFTRDLLKQKRWMLDNKFPKKMALDLMFSVIVMYIGINSSESTYADEEKELMLRCEDKRVQSYMKNFFKNS</sequence>
<dbReference type="RefSeq" id="XP_007512990.1">
    <property type="nucleotide sequence ID" value="XM_007512928.1"/>
</dbReference>
<evidence type="ECO:0000313" key="2">
    <source>
        <dbReference type="Proteomes" id="UP000198341"/>
    </source>
</evidence>
<accession>K8F4U2</accession>
<name>K8F4U2_9CHLO</name>
<keyword evidence="2" id="KW-1185">Reference proteome</keyword>
<dbReference type="Proteomes" id="UP000198341">
    <property type="component" value="Chromosome 5"/>
</dbReference>
<dbReference type="KEGG" id="bpg:Bathy05g02020"/>
<protein>
    <submittedName>
        <fullName evidence="1">Uncharacterized protein</fullName>
    </submittedName>
</protein>
<reference evidence="1 2" key="1">
    <citation type="submission" date="2011-10" db="EMBL/GenBank/DDBJ databases">
        <authorList>
            <person name="Genoscope - CEA"/>
        </authorList>
    </citation>
    <scope>NUCLEOTIDE SEQUENCE [LARGE SCALE GENOMIC DNA]</scope>
    <source>
        <strain evidence="1 2">RCC 1105</strain>
    </source>
</reference>
<evidence type="ECO:0000313" key="1">
    <source>
        <dbReference type="EMBL" id="CCO16548.1"/>
    </source>
</evidence>
<dbReference type="AlphaFoldDB" id="K8F4U2"/>
<dbReference type="GeneID" id="19015705"/>
<proteinExistence type="predicted"/>
<dbReference type="EMBL" id="FO082274">
    <property type="protein sequence ID" value="CCO16548.1"/>
    <property type="molecule type" value="Genomic_DNA"/>
</dbReference>